<dbReference type="Proteomes" id="UP000639643">
    <property type="component" value="Unassembled WGS sequence"/>
</dbReference>
<organism evidence="7 8">
    <name type="scientific">Colletotrichum musicola</name>
    <dbReference type="NCBI Taxonomy" id="2175873"/>
    <lineage>
        <taxon>Eukaryota</taxon>
        <taxon>Fungi</taxon>
        <taxon>Dikarya</taxon>
        <taxon>Ascomycota</taxon>
        <taxon>Pezizomycotina</taxon>
        <taxon>Sordariomycetes</taxon>
        <taxon>Hypocreomycetidae</taxon>
        <taxon>Glomerellales</taxon>
        <taxon>Glomerellaceae</taxon>
        <taxon>Colletotrichum</taxon>
        <taxon>Colletotrichum orchidearum species complex</taxon>
    </lineage>
</organism>
<feature type="domain" description="Carrier" evidence="6">
    <location>
        <begin position="4897"/>
        <end position="4976"/>
    </location>
</feature>
<reference evidence="7" key="1">
    <citation type="journal article" date="2020" name="Phytopathology">
        <title>Genome Sequence Resources of Colletotrichum truncatum, C. plurivorum, C. musicola, and C. sojae: Four Species Pathogenic to Soybean (Glycine max).</title>
        <authorList>
            <person name="Rogerio F."/>
            <person name="Boufleur T.R."/>
            <person name="Ciampi-Guillardi M."/>
            <person name="Sukno S.A."/>
            <person name="Thon M.R."/>
            <person name="Massola Junior N.S."/>
            <person name="Baroncelli R."/>
        </authorList>
    </citation>
    <scope>NUCLEOTIDE SEQUENCE</scope>
    <source>
        <strain evidence="7">LFN0074</strain>
    </source>
</reference>
<dbReference type="InterPro" id="IPR013120">
    <property type="entry name" value="FAR_NAD-bd"/>
</dbReference>
<dbReference type="Gene3D" id="3.30.559.30">
    <property type="entry name" value="Nonribosomal peptide synthetase, condensation domain"/>
    <property type="match status" value="6"/>
</dbReference>
<dbReference type="FunFam" id="1.10.1200.10:FF:000005">
    <property type="entry name" value="Nonribosomal peptide synthetase 1"/>
    <property type="match status" value="3"/>
</dbReference>
<gene>
    <name evidence="7" type="ORF">CMUS01_07226</name>
</gene>
<name>A0A8H6NGG8_9PEZI</name>
<dbReference type="PROSITE" id="PS00455">
    <property type="entry name" value="AMP_BINDING"/>
    <property type="match status" value="7"/>
</dbReference>
<keyword evidence="2" id="KW-0596">Phosphopantetheine</keyword>
<dbReference type="Pfam" id="PF00501">
    <property type="entry name" value="AMP-binding"/>
    <property type="match status" value="7"/>
</dbReference>
<feature type="domain" description="Carrier" evidence="6">
    <location>
        <begin position="1630"/>
        <end position="1706"/>
    </location>
</feature>
<evidence type="ECO:0000256" key="4">
    <source>
        <dbReference type="ARBA" id="ARBA00022598"/>
    </source>
</evidence>
<comment type="caution">
    <text evidence="7">The sequence shown here is derived from an EMBL/GenBank/DDBJ whole genome shotgun (WGS) entry which is preliminary data.</text>
</comment>
<dbReference type="SUPFAM" id="SSF47336">
    <property type="entry name" value="ACP-like"/>
    <property type="match status" value="7"/>
</dbReference>
<evidence type="ECO:0000313" key="7">
    <source>
        <dbReference type="EMBL" id="KAF6831710.1"/>
    </source>
</evidence>
<evidence type="ECO:0000256" key="5">
    <source>
        <dbReference type="ARBA" id="ARBA00029454"/>
    </source>
</evidence>
<dbReference type="PROSITE" id="PS50075">
    <property type="entry name" value="CARRIER"/>
    <property type="match status" value="7"/>
</dbReference>
<dbReference type="InterPro" id="IPR020845">
    <property type="entry name" value="AMP-binding_CS"/>
</dbReference>
<feature type="domain" description="Carrier" evidence="6">
    <location>
        <begin position="5985"/>
        <end position="6061"/>
    </location>
</feature>
<evidence type="ECO:0000256" key="3">
    <source>
        <dbReference type="ARBA" id="ARBA00022553"/>
    </source>
</evidence>
<accession>A0A8H6NGG8</accession>
<dbReference type="GO" id="GO:0005737">
    <property type="term" value="C:cytoplasm"/>
    <property type="evidence" value="ECO:0007669"/>
    <property type="project" value="TreeGrafter"/>
</dbReference>
<dbReference type="FunFam" id="3.30.300.30:FF:000015">
    <property type="entry name" value="Nonribosomal peptide synthase SidD"/>
    <property type="match status" value="7"/>
</dbReference>
<dbReference type="InterPro" id="IPR042099">
    <property type="entry name" value="ANL_N_sf"/>
</dbReference>
<proteinExistence type="inferred from homology"/>
<comment type="pathway">
    <text evidence="1">Secondary metabolite biosynthesis.</text>
</comment>
<dbReference type="Gene3D" id="3.30.559.10">
    <property type="entry name" value="Chloramphenicol acetyltransferase-like domain"/>
    <property type="match status" value="6"/>
</dbReference>
<comment type="similarity">
    <text evidence="5">Belongs to the NRP synthetase family.</text>
</comment>
<feature type="domain" description="Carrier" evidence="6">
    <location>
        <begin position="2734"/>
        <end position="2813"/>
    </location>
</feature>
<evidence type="ECO:0000256" key="2">
    <source>
        <dbReference type="ARBA" id="ARBA00022450"/>
    </source>
</evidence>
<dbReference type="GO" id="GO:0044550">
    <property type="term" value="P:secondary metabolite biosynthetic process"/>
    <property type="evidence" value="ECO:0007669"/>
    <property type="project" value="TreeGrafter"/>
</dbReference>
<dbReference type="Gene3D" id="3.40.50.12780">
    <property type="entry name" value="N-terminal domain of ligase-like"/>
    <property type="match status" value="7"/>
</dbReference>
<dbReference type="Pfam" id="PF00550">
    <property type="entry name" value="PP-binding"/>
    <property type="match status" value="7"/>
</dbReference>
<dbReference type="NCBIfam" id="NF003417">
    <property type="entry name" value="PRK04813.1"/>
    <property type="match status" value="7"/>
</dbReference>
<dbReference type="PANTHER" id="PTHR45527:SF1">
    <property type="entry name" value="FATTY ACID SYNTHASE"/>
    <property type="match status" value="1"/>
</dbReference>
<dbReference type="InterPro" id="IPR010080">
    <property type="entry name" value="Thioester_reductase-like_dom"/>
</dbReference>
<evidence type="ECO:0000313" key="8">
    <source>
        <dbReference type="Proteomes" id="UP000639643"/>
    </source>
</evidence>
<dbReference type="GO" id="GO:0043041">
    <property type="term" value="P:amino acid activation for nonribosomal peptide biosynthetic process"/>
    <property type="evidence" value="ECO:0007669"/>
    <property type="project" value="TreeGrafter"/>
</dbReference>
<dbReference type="InterPro" id="IPR020806">
    <property type="entry name" value="PKS_PP-bd"/>
</dbReference>
<dbReference type="SUPFAM" id="SSF51735">
    <property type="entry name" value="NAD(P)-binding Rossmann-fold domains"/>
    <property type="match status" value="1"/>
</dbReference>
<dbReference type="PROSITE" id="PS00012">
    <property type="entry name" value="PHOSPHOPANTETHEINE"/>
    <property type="match status" value="5"/>
</dbReference>
<dbReference type="SMART" id="SM01294">
    <property type="entry name" value="PKS_PP_betabranch"/>
    <property type="match status" value="1"/>
</dbReference>
<dbReference type="GO" id="GO:0031177">
    <property type="term" value="F:phosphopantetheine binding"/>
    <property type="evidence" value="ECO:0007669"/>
    <property type="project" value="InterPro"/>
</dbReference>
<dbReference type="Pfam" id="PF07993">
    <property type="entry name" value="NAD_binding_4"/>
    <property type="match status" value="1"/>
</dbReference>
<protein>
    <submittedName>
        <fullName evidence="7">NRPS protein</fullName>
    </submittedName>
</protein>
<dbReference type="SUPFAM" id="SSF56801">
    <property type="entry name" value="Acetyl-CoA synthetase-like"/>
    <property type="match status" value="7"/>
</dbReference>
<evidence type="ECO:0000259" key="6">
    <source>
        <dbReference type="PROSITE" id="PS50075"/>
    </source>
</evidence>
<keyword evidence="3" id="KW-0597">Phosphoprotein</keyword>
<keyword evidence="8" id="KW-1185">Reference proteome</keyword>
<dbReference type="NCBIfam" id="TIGR01746">
    <property type="entry name" value="Thioester-redct"/>
    <property type="match status" value="1"/>
</dbReference>
<dbReference type="Gene3D" id="3.40.50.720">
    <property type="entry name" value="NAD(P)-binding Rossmann-like Domain"/>
    <property type="match status" value="1"/>
</dbReference>
<dbReference type="InterPro" id="IPR036291">
    <property type="entry name" value="NAD(P)-bd_dom_sf"/>
</dbReference>
<dbReference type="FunFam" id="3.30.559.30:FF:000003">
    <property type="entry name" value="Nonribosomal peptide synthase SidD"/>
    <property type="match status" value="5"/>
</dbReference>
<dbReference type="CDD" id="cd05918">
    <property type="entry name" value="A_NRPS_SidN3_like"/>
    <property type="match status" value="7"/>
</dbReference>
<feature type="domain" description="Carrier" evidence="6">
    <location>
        <begin position="7084"/>
        <end position="7162"/>
    </location>
</feature>
<dbReference type="OrthoDB" id="416786at2759"/>
<dbReference type="PANTHER" id="PTHR45527">
    <property type="entry name" value="NONRIBOSOMAL PEPTIDE SYNTHETASE"/>
    <property type="match status" value="1"/>
</dbReference>
<dbReference type="InterPro" id="IPR006162">
    <property type="entry name" value="Ppantetheine_attach_site"/>
</dbReference>
<dbReference type="Pfam" id="PF00668">
    <property type="entry name" value="Condensation"/>
    <property type="match status" value="6"/>
</dbReference>
<dbReference type="Gene3D" id="1.10.1200.10">
    <property type="entry name" value="ACP-like"/>
    <property type="match status" value="7"/>
</dbReference>
<keyword evidence="4" id="KW-0436">Ligase</keyword>
<evidence type="ECO:0000256" key="1">
    <source>
        <dbReference type="ARBA" id="ARBA00005179"/>
    </source>
</evidence>
<dbReference type="NCBIfam" id="TIGR01733">
    <property type="entry name" value="AA-adenyl-dom"/>
    <property type="match status" value="6"/>
</dbReference>
<dbReference type="FunFam" id="3.40.50.12780:FF:000014">
    <property type="entry name" value="Nonribosomal peptide synthetase 1"/>
    <property type="match status" value="4"/>
</dbReference>
<dbReference type="InterPro" id="IPR023213">
    <property type="entry name" value="CAT-like_dom_sf"/>
</dbReference>
<dbReference type="Gene3D" id="3.30.300.30">
    <property type="match status" value="7"/>
</dbReference>
<dbReference type="FunFam" id="3.40.50.980:FF:000001">
    <property type="entry name" value="Non-ribosomal peptide synthetase"/>
    <property type="match status" value="4"/>
</dbReference>
<dbReference type="InterPro" id="IPR036736">
    <property type="entry name" value="ACP-like_sf"/>
</dbReference>
<dbReference type="InterPro" id="IPR000873">
    <property type="entry name" value="AMP-dep_synth/lig_dom"/>
</dbReference>
<dbReference type="SMART" id="SM00823">
    <property type="entry name" value="PKS_PP"/>
    <property type="match status" value="7"/>
</dbReference>
<dbReference type="SUPFAM" id="SSF52777">
    <property type="entry name" value="CoA-dependent acyltransferases"/>
    <property type="match status" value="12"/>
</dbReference>
<dbReference type="EMBL" id="WIGM01000254">
    <property type="protein sequence ID" value="KAF6831710.1"/>
    <property type="molecule type" value="Genomic_DNA"/>
</dbReference>
<feature type="domain" description="Carrier" evidence="6">
    <location>
        <begin position="537"/>
        <end position="614"/>
    </location>
</feature>
<dbReference type="InterPro" id="IPR010071">
    <property type="entry name" value="AA_adenyl_dom"/>
</dbReference>
<dbReference type="InterPro" id="IPR001242">
    <property type="entry name" value="Condensation_dom"/>
</dbReference>
<dbReference type="InterPro" id="IPR009081">
    <property type="entry name" value="PP-bd_ACP"/>
</dbReference>
<dbReference type="InterPro" id="IPR045851">
    <property type="entry name" value="AMP-bd_C_sf"/>
</dbReference>
<dbReference type="GO" id="GO:0016874">
    <property type="term" value="F:ligase activity"/>
    <property type="evidence" value="ECO:0007669"/>
    <property type="project" value="UniProtKB-KW"/>
</dbReference>
<dbReference type="CDD" id="cd19545">
    <property type="entry name" value="FUM14_C_NRPS-like"/>
    <property type="match status" value="6"/>
</dbReference>
<feature type="domain" description="Carrier" evidence="6">
    <location>
        <begin position="3817"/>
        <end position="3893"/>
    </location>
</feature>
<sequence length="7583" mass="824778">MQWNGCPPKLVDTCIQDLVAMQATENPDKEALSGWDGSATYEELETMSTAFAKQLVRQGVRPGDMVPVCFEKTVWAAVAMLAVLKAGSAFVPIDPSHPEERNREVVEQARAEVVVASASTAQACQKLSSRVITLSASEMKTIEASKIDEIALPQTQGSDAAYVLFTSGSTGKPKGIVVQHHAVCSSLVTHGMVMGMSGATRFLQFSSHVFDAVITEIFCTLVFGGTVCTPSEASRLQDLPAYIQSTGVNTALLTPSFVSTFSPEKVTSLETLVLVGEAPSPDLIRTWHPRLRLLNGYGPTETCIMCVMHEYPSPEASARTIGRGFNNLCWIVEPDDHTRLAPVGCTGELVVQGYALAKGYLGDDARTERSFITGESDDLRLYKTGDLVRYNADGTLEFVGRRDGQVKLHGQRIELGEIEHGIREASELVEQVAVDVVVRDSSTLLFAFVCFSDTTTNNANGLVPMDAKLNARSTAILDQLRAKLPSYMVPSAVLVLREMPYSTSMKLDRKSLRAMASGLDAEELRAYSLATSEVKVAPQTPQELQMRELWARVLGISEGEIGRSDSFLAIGGDSISAIKLVTLARESAGIDLTVASIFKNPRLGAMAAAATVIEDGALASSVSEVEPFSLVSASKVPDLISEAQEHCGLSDQSQVEDIYPCTSLQEGLIALAVKQPGSYIGKFVYRISDDVNMARLKAAWTRTVSLCKILRTRIAQLDDTALQVVVAEEAQWETFGFDAGSLTLQDTLTAMAKLEMGYGYRLSCYSLAKGDDGANYLVWALHHAVFDGWTTRLIVETLHRAYYDINGTDTQQPPAYANFIQYTMSLDTQASEDYWRTELQEAKRAIFPANSKSGPGSESRTFRHRLAMPNSTGSSITKPTILRAAWAIVLARYCATDDVCFGATISGRNAPVPGIASIAGPIIATVPLRVRFEDKKATVSSFLDDLQAKGMEMVPFEQFGLQNITKLSREAQEACDFSSLLVVQPVTDLMYADNPTKPVIENADVAGDAMDGYFNYPLVVQGHVHRDMVELALVYDPDVISSAQINSLAHQYDHVVQQLLQQDETPLTDVIVTSELDVQQALEWNNREVPATIRTCVHTLFEERAKRQPDAPALYAWDAKMTYRELDIAANKLARHLVDDYGVGRGDIVHTCFEKSAWFFVAMLAVNKAGAAWSALDPGHPSDRHLQITFQTGSRLTLASPTTYERCIGLTADVAVVSAALDRMLGQSPGLSTPPTGVTPDDAAYVLFTSGSTGVPKGFVMEHEAVCSSQVAILKRLGMGRDARMLQFASYVFDAIILESVGTLIAGACICVPSDDARMNNLSEFANEARVTWSLLTPSFLRTTSPDDLPTLEALIATGEAVGRDIVDAWQGRVRLFSGWGPAETCVFSTLHEFAADDSPLTIGRPVGGCCWIVDPVEPRRLAPTGCVGEVVIQGPTLLREYLGNETLTEQTTVKGLPAWAPRQEQTRWGRFYKSGDLAFYNKADGTIEFVGRKDTQVKIRGLRVELSEVEHHVRSALEGVCHVAVDVFKTEASTNLAAYFCFTNDTEPSGPDSPFLPIDGDLGRIIATMAGELAVRLPQYMVPTLFIPCRFMPVITSTKLDRKKLRSATAELSQKDLVMYSLADGNHRQPETEAERRMQKLWSELLGLPLEMVGRDDSFLRIGGDSISAIRLVSAGRKAGFAFSVKDIFDDPRLSSLSLKVNQHSVHESQVVQDDVPFGLLEQPVQDLVKQQASTDITADDHGEGSSLREICGLPSEAIIENAYPCSSLQEGLMALAVKQPGSYMAKYVYCLGHDVEIPRFKAAWETVVNLFENLRTRIVLYQGESIQIIVKDDVSWDSESETIIMGYASRLCRYKIVHGSDGDHFIWTIHHAINDGWTGKIVMEALHQAYHRPEGSARAPVSYARFIRYIRDLNHDEGAGYWADQLRDAKRTSFPASSRPATVQDTTASDAVTRSLKTDIALPDSAARDARITIATVLRAAWALVLSRHAESEDVCFGTAVSGRHAPVDGIEDVAGPVVATVPVRVRIDHSQSVSGFLDQIQSQATAMVAHEQFGLHNIGKLGPDAKDACELSSLFVIQPAQQLQYAGEDSTPAILEAAAEDGDMSSAVEGSNYVNYPFVLQAHTYPDHVELVAFYDAQVLEEAQVKTISHHFRTAVQGLLARDDHTALLDTVNLAGPEDLAQIMLWNMAAPRLEETCVHDLIARSAAQNPHKEAVSAWDGSLTYSELDRLSTQLSNHLARLGLGPEKVVPFCFDKSVWAIVAMMGIIKSGGAFVPLDSSHPSTRHQEILRQVGADIVITSPTFASLFSGKVPTVIPLSHGFFYEDLSLSKTGNSTITPTAPHNMAYIIFTSGSTGVPKGIVVEHAGLCSSIIGLTEDFGESLGSRVLQFSSHVFDASIIEILGTLSFGGTVCVPSETQRLQDIAGYLAEAQVNTAIVTPSFASTINPDTAPTVRTLVLVGEAPSEDVVRTWNRPGVRLHNGYGLSETCVVCLTHDFGTAAPGLAATTVGKPFNARCWIVDQNDPDVLTPLGCVGELVVESFALARGYLGDDERTKRLFAEHRPAWLSTTGSRTYRTGDLVRYNTDGSIVYVGRADTQVKLRGQRIELSEIEFHTKTSCAEITHAVVDVVQRESGETLVAFVSFADSEDSSADIQLLPVEGTVQSRLSKILSDLQANLPRYMVPGLLLPLTRMPFGTSMKLDKKQLKAIASQLSQDQIAVLSSLISHRERVAPTTELEFKLRDLWAQVLGLNPEDISRNDSFLRIGGDSISAIKLTTQARLQGIGLTVASVFKDSRLDIMAANAEILGESVTTQAEPFSLLPESKAELALYSAAEQCDLPVEAIEDIYPCTRLQEGLMALAVKQPGTYIARFFFKLGKDADVARFKDAWERTIAACGVLRTRIIFHKGAFYQVLVKDDIDWTTMGASNIDPSELSNNAREVEMMCGSRLCHYALAKDKDGSTHFTWVIHHTVYDGWTIRLITETLYRTYHGTTTPESAPRPYSSFIQYLAGLDRDAGAEYWKTQLQDAKRASFPPPLPSSSAIAGEETSRSLAQTVMLPAAGDVDSSITKATILRAAWALLLSSYCDSDDVCFGTTISGRQAPVAGIESIAGPIIATVPLRVRLDGRRERTVSDYLLDVQNQGVDMVPYEQFGLQSIARLSPEAKDACDFSSLLVIQPMPHLAYSDDSSSSALLESSGSREDAINELQGYFNYPLVAQGHVHDDRAELVLIYDSRVLSESQVTSLSRQYAHLVQQLGGANASRPMAELDLAGPWDLQRAMEFNDNEPQVVDSCVHHFIERHARTAPESLAVSAWDGELTYSQLDAATTRLAAHIVKDYGVVNDSMVHVCFEKSVWFFVAIVALNKAGCAWVPLEPSHPLERQRQVARQTAATLALASPSNAAMCAELIPRVLEVSASLDDQLLVSGPGSACLLNRGITSRNAAYVLFTSGSTGTPKGLVMEHRSVCTALTDIGKRVGIHPGARMLQFASYVFDACIGEALGAFIAGASVHVPSEDIRMNSLREFIKEHDVTWALLTPAFIRTLQPQDVPSLQTLMLAGEAVGRDILQKWFGKVRLFNGWGPAETPVGGRVWLVDPEDPQRLAPIGCIGEAVVQSPTILREYLSNPAKTAETTVSSLPPWAPHRHEQGWNRFFKTGDLGCYNEDGTIEFVSRKDTQVKIRGFRVELEEVEGAVRDSLEGVRQVAVDVFGGETAGVHLVAYLCFSHDTHTTGTKSGDEQQGVFISLTPELQQQISSLVAALGSRLPRYMVPTLFVPCRSMPVISSTKLDRKTLRALTAALSRDEIAKYSLVNAEKRAPETLMESQLQQIWADALGIEAKTIGRDDNFIALGGDSIVAIAVTTTARDQGILLTVADLFDDSRLSAVAAKAKLVEAELPAEDVKPWGLLPAEEHASVKEAAVEQCKVHAKRIVDAFPCTGIQEGLITLAERYPGSYMARFNIPLPDIVDLELFQEAVACMVRSCENLRTRFIMTAQGPRQVVVHETVRWENHDPVPLSEVADREPPAVGYGTRLSFYTLACEGDDLYMVWDIHHSIFDGWTLGCMIQVLQDACLGNRMTQPLSYSNFVRYSRSCTPERAREYWLSQLGGADAVDFPAVPARITDIRCDGAISRGITVPSRPGSKITTATILRAAWAIVLSRYTNTDSAVVGSTVSGRGAPIPGVHNILGPTIGTVPVHVKLDPSARVSDFLEGVQNQSNAMIPFEHTGLATIAKYGPLTREACDFKNHMVIQPAAKGSVVPDASSITLNDMVAGKNQSYDVYPLVLQCVISEKNAVEIMVSHDSRVIGPEMMNRICNQYSHVVMQLSAGDSSVSLADVELCGPQDVEQIREWNMAKPPTAVRECVHDMISKHAASQPNHPAVDSWDGQLTYAELDRLSSKLAAYLRTLGVRAETFVPTCFEKSMWATVATLAVLKAGAAFVPLDPTYPESRRRQLAEQVGAKILLASPKTSESCVGTAPRTVCVSEALLSGLPDEKQAGLSHAIPDNAAYVIFTSGSTGKPKGVVVDHVAICSSIMGHGTAYGLTPSSRVLQFSNYVFDGSLSEILTPLVFGGTICVPSDSDRLQETAKFIRDNNVNVAMLTPSFATTLTPEEVPGLETLLLGGEALTSQNLDTWFGHVKLINAYGPTEACVDCVSHIFASADESPATIGRSQNATAWIVDPQDHNRLAAIGCVGELLVQGHTLSRGYLNAPEQTAQVFVEDPAWLAQFNKNPGPLRRFYKTGDLVRYRPDGAIEYLGRRDNQVKLRGQRIELAEIEYQIKKSCSSVEHAAVEVIKRETGDALVGFVTFNDSANAESSGLALLPTTKSSETRVASMFTSLRAALPEYMIPANILSLQEMPFGTSMKLDRKALKAFGATLAPEELTTVPLVGANEHSNSPPTTTMQRKLRDLWAQILHTSPEAIGKDDSFLRIGGDSITAIQLVTLARKSGVNITVSSIFKDARLSSLAATATLVDGSVVYPEALPFSMLDATSLDNILVEAAGQCGLPGTAAIEDAYPASKFQEGLMALAVKQPGSYVAKLLYKIPSDIDLDKFKLAWEKTVSLFHNLRTRIVFVNGATVQVVVRGQEAEWESFGDVSVREALDGTPQMAYGSRLCQYSVAKGKDGGNYFVWTLHHAIYDGWSLRIIMETLHKIYYGETEHEIVPYSRFIKYVTEADYDAGSTYWTQQLEGAKPATFPPPGRAAGKPKTMITSNIISSPTSADSGVTKATVLRAAWAILLARYSDDVKDICFAMSASGRQAPVPGLEDMAGPVVSTVPHRIRLDPQQPISAFLRAVQDQGNEMVAHEQFGLQEIAKLNAETRDVCDFNSLFVIQPAQSMDEATDGVPGQVLVTASSEQFHGSESIGNYFSYPLVAQAHVFDSYVELSLIYDANVLLEHQMVALCNQFDNIVQQLLPQSDDLLGSVAVAGSYDLQKAIQYNDEYSPIKNACFHQLLEEQAIRRPSAPAIVAADGELTYAELNQASNRLAHHLVGLGVGVGELVHICFEKSVWFFVSILAINKAGAAWVPLDPSHPEQRQRLVTSQTKARFALASAANADRMAGLVSTVVEGSKDLDDKLRRDLRTDRSRHAPKTTVGPRDVCYVLFTSGSTGTPKGVVLEHRSVCTMQTAAGRRLRMTPDVRIMQFASYVFDMSVAETVMPLIHGACICVPSEDVRVSGLLSQFIRDKRVSWVFLTPAFGRLLSPEDIPNVELLMLGGEALTRDNLDTWIGKVRLVNAWGPTETCVFGTMQEWTASDEDPSPMTIGRPVGGYCWIVDPQNHDQLAPVGCAGEIVCQGPTLLREYLGDPARTDASTVRTLPEWAPKLPGWERFFKSGDLARYNGDGSIEFIGRKDTQVKVRGLRIELGEVEYNMRAVMDVADVAADVLRTDAGVTLVAYFVSVGQADTQEDGRIFLPPSPGQEESVRAAVGELRTRLPHYMVPTTFIPCKKLPYVTSAKLDRRTLQKLTSELDRSQLAAYSLVNAQKRSPATPMELRLQKIWANVLSIPAESIGRDDDFIALGGESIAAISVATKARESGISITVAKIFEDPRLLAVASAAEWLEEVPEDNAEPWSLMPGNSRETITELAVEQSKQYRPMLPHSTVVDAFPCTPLQEGLLTLAETRPGSYMARLMISASPGSSLDINRLKEAVSMTVSVCTNLRTRFFLSPQGPVQAIVDEEITWQHNGELVQLSGALAASGPSVGYGAPLSFFTLARDGNDRVCLLWDVHHSVFDGWTMGFMMQVMKEAYLTGSVSMQPVSIANYVKHTQAVTEEEAREYWLAQLEGADSAKFPALPAGMSSSDIRCTGSITRSLRIAERPGSGTTVPSLLRAAWAVLVARYSESESVVFGSTMSGRTAPVVGIERILGPTISTVPVRVHVNPVLTASEFLAEVQGQGNSMIAFEHIGLQNISKYGPAAKQACDFHNHLVIQPAPPAAAGDESGAEELQVTDVAADNESFDIYPLVMQCNVGSDDDVEVSISFDPRIVPDVQMSRICDQFEHVVNQLASGAAKGTKLSEITACGPSDLAQIREWNFESRSEPEAFRICAHDLIRQQAIKNPRVEAIYSWEGNLTYAQLDALSTAFGARLAELGVGPEVLVPMCFEKSRWAVVAMLGIMKAGGAFVPLDPSYPIERKQELITRVNASVIVTSAAMADSCADLAPHVVQLSSASISDLISAPKSIAGPSPLPESPAYVIFTSGSTGKPKGVVVEHMALSSSMMGHGKAYYLSSSSRVLQFSNFVFDGSLSEVLTPLVFGGTVCIPAESDRVQNIARFMHEAAVNVAMLTPSFVTTLSPQDLPRLDTLLLGGEALTRQNLEVWFPAVDRLINAYGPTETCVDCMSYIFKSADEAPTTIGRSQNATSWIVDPDNHDQLAPIGCVGELLVQGYTLARGYHDNQEQTRAAFLENPGFLSTFSTTASPRLYKTGDLVKYNPDGTINYIGRRDTQVKLRGQRIELAEIEQVIKKAAPELIEHAVVDVVSRDSGDVLTAFLSLHNTSQMANDDNDDLTGNLVQLDDNLRESLTALADTLTRSLPVYMVPATTLVLNRMPFASAMKLDRKKLRQQAAHLPAEVVASYALNQRSTFRNPERDLEASLRRTWARVLQMPEDSISTDDNFYQLGGDSIRVVTLSRHIRDEHGVQLGLSEINGGNSTVRGMASYIERARAVGASAALPHVDLMGKITPLVEETWAAAGEQLLSRPLAAVPDNATVLLTGATGYLGNEILKQLVQSDQIGTVIALVRASSPAHGLARIKKTAEIAGWWSNSHAAKIEIWTGDLSAAGIGLNPEQWGRVAGQSRTKANVDAVIHNGAAMSWNADYDKVHAPNVTSTIDLLKAAAASPRGARFVYVSGGAKADYGSDREAFAEVLGRGTGYAQTKFVSESVVCGLAARLPVGGQNRLSVVKPGLIIGNPDEGVANVDDYLWRVVAASAALGVYPSEPAEHHIPMLDVRRVAGSVLGQILAGAQQGVQDFVDIPDNVSVSDFWSLVNSELQQPCSAVPWSEWLPLAQAQIEEVGEEHPLWPVQAFLGDIGAPHGDDVPAADEELRLAVRENVKYLSRVGFVGSAPGEQGRLREEVIKRSETVKF</sequence>